<keyword evidence="1" id="KW-1133">Transmembrane helix</keyword>
<dbReference type="Proteomes" id="UP000198964">
    <property type="component" value="Unassembled WGS sequence"/>
</dbReference>
<dbReference type="AlphaFoldDB" id="A0A1I2F2C7"/>
<organism evidence="2 3">
    <name type="scientific">Sunxiuqinia elliptica</name>
    <dbReference type="NCBI Taxonomy" id="655355"/>
    <lineage>
        <taxon>Bacteria</taxon>
        <taxon>Pseudomonadati</taxon>
        <taxon>Bacteroidota</taxon>
        <taxon>Bacteroidia</taxon>
        <taxon>Marinilabiliales</taxon>
        <taxon>Prolixibacteraceae</taxon>
        <taxon>Sunxiuqinia</taxon>
    </lineage>
</organism>
<dbReference type="RefSeq" id="WP_093918993.1">
    <property type="nucleotide sequence ID" value="NZ_FONW01000002.1"/>
</dbReference>
<sequence>MSSNTPTIRQELKSLRTIYGALIVGVVLFALIAIALTLNGGVKQEDPGFAQILLIVATLTALVNIPMGLSLFKRRTATISDEPLKNKIEIYRSAMIIRTAILEGNGFFFIVCYILTGATVFLIELLAIIVLMIYFFPTSSRLSKEMQHDLREL</sequence>
<reference evidence="2 3" key="1">
    <citation type="submission" date="2016-10" db="EMBL/GenBank/DDBJ databases">
        <authorList>
            <person name="de Groot N.N."/>
        </authorList>
    </citation>
    <scope>NUCLEOTIDE SEQUENCE [LARGE SCALE GENOMIC DNA]</scope>
    <source>
        <strain evidence="2 3">CGMCC 1.9156</strain>
    </source>
</reference>
<protein>
    <submittedName>
        <fullName evidence="2">Uncharacterized protein</fullName>
    </submittedName>
</protein>
<evidence type="ECO:0000313" key="3">
    <source>
        <dbReference type="Proteomes" id="UP000198964"/>
    </source>
</evidence>
<feature type="transmembrane region" description="Helical" evidence="1">
    <location>
        <begin position="50"/>
        <end position="72"/>
    </location>
</feature>
<keyword evidence="1" id="KW-0472">Membrane</keyword>
<proteinExistence type="predicted"/>
<keyword evidence="1" id="KW-0812">Transmembrane</keyword>
<dbReference type="EMBL" id="FONW01000002">
    <property type="protein sequence ID" value="SFE99315.1"/>
    <property type="molecule type" value="Genomic_DNA"/>
</dbReference>
<evidence type="ECO:0000256" key="1">
    <source>
        <dbReference type="SAM" id="Phobius"/>
    </source>
</evidence>
<evidence type="ECO:0000313" key="2">
    <source>
        <dbReference type="EMBL" id="SFE99315.1"/>
    </source>
</evidence>
<gene>
    <name evidence="2" type="ORF">SAMN05216283_102329</name>
</gene>
<dbReference type="STRING" id="655355.SAMN05216283_102329"/>
<accession>A0A1I2F2C7</accession>
<keyword evidence="3" id="KW-1185">Reference proteome</keyword>
<feature type="transmembrane region" description="Helical" evidence="1">
    <location>
        <begin position="107"/>
        <end position="136"/>
    </location>
</feature>
<feature type="transmembrane region" description="Helical" evidence="1">
    <location>
        <begin position="18"/>
        <end position="38"/>
    </location>
</feature>
<name>A0A1I2F2C7_9BACT</name>